<dbReference type="SUPFAM" id="SSF50129">
    <property type="entry name" value="GroES-like"/>
    <property type="match status" value="1"/>
</dbReference>
<keyword evidence="7" id="KW-1185">Reference proteome</keyword>
<evidence type="ECO:0000259" key="5">
    <source>
        <dbReference type="SMART" id="SM00829"/>
    </source>
</evidence>
<dbReference type="InterPro" id="IPR013154">
    <property type="entry name" value="ADH-like_N"/>
</dbReference>
<dbReference type="GO" id="GO:0003960">
    <property type="term" value="F:quinone reductase (NADPH) activity"/>
    <property type="evidence" value="ECO:0007669"/>
    <property type="project" value="InterPro"/>
</dbReference>
<keyword evidence="1" id="KW-0521">NADP</keyword>
<feature type="domain" description="Enoyl reductase (ER)" evidence="5">
    <location>
        <begin position="20"/>
        <end position="333"/>
    </location>
</feature>
<accession>A0A1E3PMT2</accession>
<evidence type="ECO:0000256" key="4">
    <source>
        <dbReference type="ARBA" id="ARBA00070796"/>
    </source>
</evidence>
<protein>
    <recommendedName>
        <fullName evidence="4">Probable quinone oxidoreductase</fullName>
    </recommendedName>
    <alternativeName>
        <fullName evidence="3">NADPH:quinone reductase</fullName>
    </alternativeName>
</protein>
<evidence type="ECO:0000256" key="3">
    <source>
        <dbReference type="ARBA" id="ARBA00043088"/>
    </source>
</evidence>
<dbReference type="Gene3D" id="3.90.180.10">
    <property type="entry name" value="Medium-chain alcohol dehydrogenases, catalytic domain"/>
    <property type="match status" value="1"/>
</dbReference>
<dbReference type="FunFam" id="3.40.50.720:FF:000053">
    <property type="entry name" value="Quinone oxidoreductase 1"/>
    <property type="match status" value="1"/>
</dbReference>
<name>A0A1E3PMT2_9ASCO</name>
<dbReference type="InterPro" id="IPR047618">
    <property type="entry name" value="QOR-like"/>
</dbReference>
<proteinExistence type="predicted"/>
<evidence type="ECO:0000256" key="2">
    <source>
        <dbReference type="ARBA" id="ARBA00023002"/>
    </source>
</evidence>
<organism evidence="6 7">
    <name type="scientific">Nadsonia fulvescens var. elongata DSM 6958</name>
    <dbReference type="NCBI Taxonomy" id="857566"/>
    <lineage>
        <taxon>Eukaryota</taxon>
        <taxon>Fungi</taxon>
        <taxon>Dikarya</taxon>
        <taxon>Ascomycota</taxon>
        <taxon>Saccharomycotina</taxon>
        <taxon>Dipodascomycetes</taxon>
        <taxon>Dipodascales</taxon>
        <taxon>Dipodascales incertae sedis</taxon>
        <taxon>Nadsonia</taxon>
    </lineage>
</organism>
<evidence type="ECO:0000313" key="7">
    <source>
        <dbReference type="Proteomes" id="UP000095009"/>
    </source>
</evidence>
<dbReference type="STRING" id="857566.A0A1E3PMT2"/>
<dbReference type="InterPro" id="IPR013149">
    <property type="entry name" value="ADH-like_C"/>
</dbReference>
<dbReference type="PANTHER" id="PTHR48106:SF13">
    <property type="entry name" value="QUINONE OXIDOREDUCTASE-RELATED"/>
    <property type="match status" value="1"/>
</dbReference>
<dbReference type="Pfam" id="PF08240">
    <property type="entry name" value="ADH_N"/>
    <property type="match status" value="1"/>
</dbReference>
<dbReference type="InterPro" id="IPR036291">
    <property type="entry name" value="NAD(P)-bd_dom_sf"/>
</dbReference>
<dbReference type="Pfam" id="PF00107">
    <property type="entry name" value="ADH_zinc_N"/>
    <property type="match status" value="1"/>
</dbReference>
<dbReference type="SUPFAM" id="SSF51735">
    <property type="entry name" value="NAD(P)-binding Rossmann-fold domains"/>
    <property type="match status" value="1"/>
</dbReference>
<dbReference type="Proteomes" id="UP000095009">
    <property type="component" value="Unassembled WGS sequence"/>
</dbReference>
<dbReference type="InterPro" id="IPR020843">
    <property type="entry name" value="ER"/>
</dbReference>
<dbReference type="GO" id="GO:0005829">
    <property type="term" value="C:cytosol"/>
    <property type="evidence" value="ECO:0007669"/>
    <property type="project" value="TreeGrafter"/>
</dbReference>
<dbReference type="AlphaFoldDB" id="A0A1E3PMT2"/>
<dbReference type="PANTHER" id="PTHR48106">
    <property type="entry name" value="QUINONE OXIDOREDUCTASE PIG3-RELATED"/>
    <property type="match status" value="1"/>
</dbReference>
<dbReference type="InterPro" id="IPR011032">
    <property type="entry name" value="GroES-like_sf"/>
</dbReference>
<dbReference type="SMART" id="SM00829">
    <property type="entry name" value="PKS_ER"/>
    <property type="match status" value="1"/>
</dbReference>
<dbReference type="GO" id="GO:0070402">
    <property type="term" value="F:NADPH binding"/>
    <property type="evidence" value="ECO:0007669"/>
    <property type="project" value="TreeGrafter"/>
</dbReference>
<evidence type="ECO:0000313" key="6">
    <source>
        <dbReference type="EMBL" id="ODQ66137.1"/>
    </source>
</evidence>
<reference evidence="6 7" key="1">
    <citation type="journal article" date="2016" name="Proc. Natl. Acad. Sci. U.S.A.">
        <title>Comparative genomics of biotechnologically important yeasts.</title>
        <authorList>
            <person name="Riley R."/>
            <person name="Haridas S."/>
            <person name="Wolfe K.H."/>
            <person name="Lopes M.R."/>
            <person name="Hittinger C.T."/>
            <person name="Goeker M."/>
            <person name="Salamov A.A."/>
            <person name="Wisecaver J.H."/>
            <person name="Long T.M."/>
            <person name="Calvey C.H."/>
            <person name="Aerts A.L."/>
            <person name="Barry K.W."/>
            <person name="Choi C."/>
            <person name="Clum A."/>
            <person name="Coughlan A.Y."/>
            <person name="Deshpande S."/>
            <person name="Douglass A.P."/>
            <person name="Hanson S.J."/>
            <person name="Klenk H.-P."/>
            <person name="LaButti K.M."/>
            <person name="Lapidus A."/>
            <person name="Lindquist E.A."/>
            <person name="Lipzen A.M."/>
            <person name="Meier-Kolthoff J.P."/>
            <person name="Ohm R.A."/>
            <person name="Otillar R.P."/>
            <person name="Pangilinan J.L."/>
            <person name="Peng Y."/>
            <person name="Rokas A."/>
            <person name="Rosa C.A."/>
            <person name="Scheuner C."/>
            <person name="Sibirny A.A."/>
            <person name="Slot J.C."/>
            <person name="Stielow J.B."/>
            <person name="Sun H."/>
            <person name="Kurtzman C.P."/>
            <person name="Blackwell M."/>
            <person name="Grigoriev I.V."/>
            <person name="Jeffries T.W."/>
        </authorList>
    </citation>
    <scope>NUCLEOTIDE SEQUENCE [LARGE SCALE GENOMIC DNA]</scope>
    <source>
        <strain evidence="6 7">DSM 6958</strain>
    </source>
</reference>
<dbReference type="Gene3D" id="3.40.50.720">
    <property type="entry name" value="NAD(P)-binding Rossmann-like Domain"/>
    <property type="match status" value="1"/>
</dbReference>
<dbReference type="GO" id="GO:0035925">
    <property type="term" value="F:mRNA 3'-UTR AU-rich region binding"/>
    <property type="evidence" value="ECO:0007669"/>
    <property type="project" value="TreeGrafter"/>
</dbReference>
<dbReference type="OrthoDB" id="48317at2759"/>
<dbReference type="EMBL" id="KV454409">
    <property type="protein sequence ID" value="ODQ66137.1"/>
    <property type="molecule type" value="Genomic_DNA"/>
</dbReference>
<sequence>MSTTTPIPSTMKAVRMHENGGPDVIKYEEISTPILSSPSQILVAVKYSGINFIESYFRSGLYPTQQPYTFGREATGEVVAVGDDAAVKFQIGDKVAFLEPGAFAEYMVLDTTANHRIFKLPAKVDLKSIAGALLQGLTAYTFIHEAYEVKAGDDILITAPAGGVGSLFVQLCKLRHANVIGVTSTASKVELAKQLGCDHVIVSSDEDVASRVLEITNNKGVEGAFDGVGKDSFEFTFKSMARKGTFVSYGNASGPVPPLNLLTLSAKNMKIARPTLFGYVATPDEFNKYTGELVDLITQGKLKVNISQTYPLKDYKYATIALESKESTGKLVLEI</sequence>
<gene>
    <name evidence="6" type="ORF">NADFUDRAFT_82990</name>
</gene>
<keyword evidence="2" id="KW-0560">Oxidoreductase</keyword>
<evidence type="ECO:0000256" key="1">
    <source>
        <dbReference type="ARBA" id="ARBA00022857"/>
    </source>
</evidence>
<dbReference type="CDD" id="cd05286">
    <property type="entry name" value="QOR2"/>
    <property type="match status" value="1"/>
</dbReference>